<evidence type="ECO:0000313" key="4">
    <source>
        <dbReference type="EMBL" id="SPQ94107.1"/>
    </source>
</evidence>
<dbReference type="PROSITE" id="PS50235">
    <property type="entry name" value="USP_3"/>
    <property type="match status" value="1"/>
</dbReference>
<dbReference type="PANTHER" id="PTHR21646">
    <property type="entry name" value="UBIQUITIN CARBOXYL-TERMINAL HYDROLASE"/>
    <property type="match status" value="1"/>
</dbReference>
<accession>A0A3P3Y1U1</accession>
<dbReference type="Pfam" id="PF13431">
    <property type="entry name" value="TPR_17"/>
    <property type="match status" value="1"/>
</dbReference>
<organism evidence="4 5">
    <name type="scientific">Plasmodiophora brassicae</name>
    <name type="common">Clubroot disease agent</name>
    <dbReference type="NCBI Taxonomy" id="37360"/>
    <lineage>
        <taxon>Eukaryota</taxon>
        <taxon>Sar</taxon>
        <taxon>Rhizaria</taxon>
        <taxon>Endomyxa</taxon>
        <taxon>Phytomyxea</taxon>
        <taxon>Plasmodiophorida</taxon>
        <taxon>Plasmodiophoridae</taxon>
        <taxon>Plasmodiophora</taxon>
    </lineage>
</organism>
<dbReference type="Gene3D" id="3.90.70.10">
    <property type="entry name" value="Cysteine proteinases"/>
    <property type="match status" value="2"/>
</dbReference>
<evidence type="ECO:0000256" key="1">
    <source>
        <dbReference type="PROSITE-ProRule" id="PRU00339"/>
    </source>
</evidence>
<dbReference type="InterPro" id="IPR050185">
    <property type="entry name" value="Ub_carboxyl-term_hydrolase"/>
</dbReference>
<feature type="repeat" description="TPR" evidence="1">
    <location>
        <begin position="68"/>
        <end position="101"/>
    </location>
</feature>
<protein>
    <recommendedName>
        <fullName evidence="3">USP domain-containing protein</fullName>
    </recommendedName>
</protein>
<keyword evidence="4" id="KW-0496">Mitochondrion</keyword>
<gene>
    <name evidence="4" type="ORF">PLBR_LOCUS1322</name>
</gene>
<dbReference type="EMBL" id="OVEO01000002">
    <property type="protein sequence ID" value="SPQ94107.1"/>
    <property type="molecule type" value="Genomic_DNA"/>
</dbReference>
<feature type="region of interest" description="Disordered" evidence="2">
    <location>
        <begin position="203"/>
        <end position="233"/>
    </location>
</feature>
<name>A0A3P3Y1U1_PLABS</name>
<dbReference type="GO" id="GO:0016579">
    <property type="term" value="P:protein deubiquitination"/>
    <property type="evidence" value="ECO:0007669"/>
    <property type="project" value="InterPro"/>
</dbReference>
<dbReference type="PROSITE" id="PS00973">
    <property type="entry name" value="USP_2"/>
    <property type="match status" value="1"/>
</dbReference>
<dbReference type="SMART" id="SM00028">
    <property type="entry name" value="TPR"/>
    <property type="match status" value="3"/>
</dbReference>
<dbReference type="InterPro" id="IPR001394">
    <property type="entry name" value="Peptidase_C19_UCH"/>
</dbReference>
<dbReference type="InterPro" id="IPR019734">
    <property type="entry name" value="TPR_rpt"/>
</dbReference>
<keyword evidence="1" id="KW-0802">TPR repeat</keyword>
<dbReference type="InterPro" id="IPR018200">
    <property type="entry name" value="USP_CS"/>
</dbReference>
<dbReference type="Proteomes" id="UP000290189">
    <property type="component" value="Unassembled WGS sequence"/>
</dbReference>
<dbReference type="SUPFAM" id="SSF48452">
    <property type="entry name" value="TPR-like"/>
    <property type="match status" value="1"/>
</dbReference>
<dbReference type="InterPro" id="IPR038765">
    <property type="entry name" value="Papain-like_cys_pep_sf"/>
</dbReference>
<evidence type="ECO:0000313" key="5">
    <source>
        <dbReference type="Proteomes" id="UP000290189"/>
    </source>
</evidence>
<feature type="region of interest" description="Disordered" evidence="2">
    <location>
        <begin position="1"/>
        <end position="37"/>
    </location>
</feature>
<feature type="domain" description="USP" evidence="3">
    <location>
        <begin position="207"/>
        <end position="714"/>
    </location>
</feature>
<dbReference type="InterPro" id="IPR011990">
    <property type="entry name" value="TPR-like_helical_dom_sf"/>
</dbReference>
<dbReference type="GO" id="GO:0004843">
    <property type="term" value="F:cysteine-type deubiquitinase activity"/>
    <property type="evidence" value="ECO:0007669"/>
    <property type="project" value="InterPro"/>
</dbReference>
<geneLocation type="mitochondrion" evidence="4"/>
<evidence type="ECO:0000256" key="2">
    <source>
        <dbReference type="SAM" id="MobiDB-lite"/>
    </source>
</evidence>
<evidence type="ECO:0000259" key="3">
    <source>
        <dbReference type="PROSITE" id="PS50235"/>
    </source>
</evidence>
<dbReference type="SUPFAM" id="SSF54001">
    <property type="entry name" value="Cysteine proteinases"/>
    <property type="match status" value="1"/>
</dbReference>
<proteinExistence type="predicted"/>
<dbReference type="InterPro" id="IPR028889">
    <property type="entry name" value="USP"/>
</dbReference>
<sequence length="716" mass="79127">MTDGMAAADDRQSAEGGSVEDGAAVPGRQQKLASMHQAGNDAFRNGEYARAVELFSAALDHADRDRLVVLLRNRGMSRLRMSQPVEADQDFSRAIEVDPKNPKSYFNRGRAREVMGRFADAKDDYATSFKLGNSALAQESYNRLCGEPSSEITDRDFYGTVSSRLQYATVDVSSPLTLPIVNGAWWAQFELLSKADYDGSPGPVDNAALLDSDESRDRDSGSPDTGDMKSAGDAVHQTLAPFDDGLSVRPGIRKQDYVIVTDEEFLAFLLDGLHEDLNRIHSKPYIPITDSNGRPDELVAAEQWTNYLARNQSIIVDYLCGQFKSELVCPNGTCPPSVKFDAFTCVSLPLPEAMSPRTVIYCPRSGARPTKLTIAVPSKVTPSTLERCLLPTLLSRRDYTQGNPLVMAYFAQSHPLIMMPENGQPPNRDQGSLMLAAFEIRPGTAPLSCIIRQISMRGDQMLFRGRPFVIDIPQDRNVLGSALYDSVRTMLARGSESGKASASPWRIELLIPSEQRIMGIEDADSVVHVAPDAILSVTAETAHLLYFDMGEFNAIDDAEAGEEGSDSNLDLPSGERPVTIGDCLREFTRVESLGINDWRCPACHKLGSASKRISLIRQHFLFGNTPNKISKKVEFPLRDLDLDGFVSWSDGQLPVRYELFSVINHHGASFFGHYTAFCKGLDGAWRLFDDDVVRVVESEEICTKDAYVLFYRRQAN</sequence>
<dbReference type="AlphaFoldDB" id="A0A3P3Y1U1"/>
<dbReference type="PROSITE" id="PS50005">
    <property type="entry name" value="TPR"/>
    <property type="match status" value="1"/>
</dbReference>
<dbReference type="Pfam" id="PF00443">
    <property type="entry name" value="UCH"/>
    <property type="match status" value="1"/>
</dbReference>
<dbReference type="Gene3D" id="1.25.40.10">
    <property type="entry name" value="Tetratricopeptide repeat domain"/>
    <property type="match status" value="1"/>
</dbReference>
<reference evidence="4 5" key="1">
    <citation type="submission" date="2018-03" db="EMBL/GenBank/DDBJ databases">
        <authorList>
            <person name="Fogelqvist J."/>
        </authorList>
    </citation>
    <scope>NUCLEOTIDE SEQUENCE [LARGE SCALE GENOMIC DNA]</scope>
</reference>